<dbReference type="GeneID" id="63855481"/>
<dbReference type="Pfam" id="PF01040">
    <property type="entry name" value="UbiA"/>
    <property type="match status" value="1"/>
</dbReference>
<dbReference type="GO" id="GO:0005886">
    <property type="term" value="C:plasma membrane"/>
    <property type="evidence" value="ECO:0007669"/>
    <property type="project" value="TreeGrafter"/>
</dbReference>
<evidence type="ECO:0000256" key="3">
    <source>
        <dbReference type="ARBA" id="ARBA00005179"/>
    </source>
</evidence>
<evidence type="ECO:0000313" key="11">
    <source>
        <dbReference type="Proteomes" id="UP000800039"/>
    </source>
</evidence>
<evidence type="ECO:0000256" key="8">
    <source>
        <dbReference type="ARBA" id="ARBA00023136"/>
    </source>
</evidence>
<organism evidence="10 11">
    <name type="scientific">Cucurbitaria berberidis CBS 394.84</name>
    <dbReference type="NCBI Taxonomy" id="1168544"/>
    <lineage>
        <taxon>Eukaryota</taxon>
        <taxon>Fungi</taxon>
        <taxon>Dikarya</taxon>
        <taxon>Ascomycota</taxon>
        <taxon>Pezizomycotina</taxon>
        <taxon>Dothideomycetes</taxon>
        <taxon>Pleosporomycetidae</taxon>
        <taxon>Pleosporales</taxon>
        <taxon>Pleosporineae</taxon>
        <taxon>Cucurbitariaceae</taxon>
        <taxon>Cucurbitaria</taxon>
    </lineage>
</organism>
<sequence length="322" mass="35584">MRTTSSNNKFAAAILPLWQLSRFDTRESWLACYPAMWGLSLATKHYDLNIGGTGLAALVASNWLCMTLIHSAFCTWNTHMLKSFVQPHHTSTVRLIDKCAARTATRPLPSGRCSPAKAHTWFYVQLFLANTAMYTLLGPATHLTMLPCLALSFFYPLSKRYIQWPQFVLAPTVGWPVFAGWLSAQAHAGLREKMEPSICGPLFASYAVWTIYYDTCYGLQDIAGDKESGVGSLAQFLGVKYIKSFLLGLNVIALSFLGLAAERARCSLLLWTLGIGFWALSVPFQFRGLDPTVPGSGGKIFKFNITLGMYVTVVILAEAWIG</sequence>
<comment type="pathway">
    <text evidence="3">Secondary metabolite biosynthesis.</text>
</comment>
<feature type="transmembrane region" description="Helical" evidence="9">
    <location>
        <begin position="300"/>
        <end position="321"/>
    </location>
</feature>
<evidence type="ECO:0000313" key="10">
    <source>
        <dbReference type="EMBL" id="KAF1846873.1"/>
    </source>
</evidence>
<reference evidence="10" key="1">
    <citation type="submission" date="2020-01" db="EMBL/GenBank/DDBJ databases">
        <authorList>
            <consortium name="DOE Joint Genome Institute"/>
            <person name="Haridas S."/>
            <person name="Albert R."/>
            <person name="Binder M."/>
            <person name="Bloem J."/>
            <person name="Labutti K."/>
            <person name="Salamov A."/>
            <person name="Andreopoulos B."/>
            <person name="Baker S.E."/>
            <person name="Barry K."/>
            <person name="Bills G."/>
            <person name="Bluhm B.H."/>
            <person name="Cannon C."/>
            <person name="Castanera R."/>
            <person name="Culley D.E."/>
            <person name="Daum C."/>
            <person name="Ezra D."/>
            <person name="Gonzalez J.B."/>
            <person name="Henrissat B."/>
            <person name="Kuo A."/>
            <person name="Liang C."/>
            <person name="Lipzen A."/>
            <person name="Lutzoni F."/>
            <person name="Magnuson J."/>
            <person name="Mondo S."/>
            <person name="Nolan M."/>
            <person name="Ohm R."/>
            <person name="Pangilinan J."/>
            <person name="Park H.-J."/>
            <person name="Ramirez L."/>
            <person name="Alfaro M."/>
            <person name="Sun H."/>
            <person name="Tritt A."/>
            <person name="Yoshinaga Y."/>
            <person name="Zwiers L.-H."/>
            <person name="Turgeon B.G."/>
            <person name="Goodwin S.B."/>
            <person name="Spatafora J.W."/>
            <person name="Crous P.W."/>
            <person name="Grigoriev I.V."/>
        </authorList>
    </citation>
    <scope>NUCLEOTIDE SEQUENCE</scope>
    <source>
        <strain evidence="10">CBS 394.84</strain>
    </source>
</reference>
<name>A0A9P4GIM4_9PLEO</name>
<dbReference type="OrthoDB" id="18170at2759"/>
<keyword evidence="11" id="KW-1185">Reference proteome</keyword>
<feature type="transmembrane region" description="Helical" evidence="9">
    <location>
        <begin position="167"/>
        <end position="184"/>
    </location>
</feature>
<dbReference type="EMBL" id="ML976615">
    <property type="protein sequence ID" value="KAF1846873.1"/>
    <property type="molecule type" value="Genomic_DNA"/>
</dbReference>
<dbReference type="InterPro" id="IPR039653">
    <property type="entry name" value="Prenyltransferase"/>
</dbReference>
<comment type="cofactor">
    <cofactor evidence="1">
        <name>Mg(2+)</name>
        <dbReference type="ChEBI" id="CHEBI:18420"/>
    </cofactor>
</comment>
<feature type="transmembrane region" description="Helical" evidence="9">
    <location>
        <begin position="132"/>
        <end position="155"/>
    </location>
</feature>
<evidence type="ECO:0000256" key="5">
    <source>
        <dbReference type="ARBA" id="ARBA00022679"/>
    </source>
</evidence>
<keyword evidence="6 9" id="KW-0812">Transmembrane</keyword>
<comment type="similarity">
    <text evidence="4">Belongs to the UbiA prenyltransferase family.</text>
</comment>
<feature type="transmembrane region" description="Helical" evidence="9">
    <location>
        <begin position="268"/>
        <end position="288"/>
    </location>
</feature>
<evidence type="ECO:0000256" key="9">
    <source>
        <dbReference type="SAM" id="Phobius"/>
    </source>
</evidence>
<dbReference type="AlphaFoldDB" id="A0A9P4GIM4"/>
<evidence type="ECO:0000256" key="1">
    <source>
        <dbReference type="ARBA" id="ARBA00001946"/>
    </source>
</evidence>
<evidence type="ECO:0000256" key="2">
    <source>
        <dbReference type="ARBA" id="ARBA00004141"/>
    </source>
</evidence>
<keyword evidence="5" id="KW-0808">Transferase</keyword>
<protein>
    <submittedName>
        <fullName evidence="10">Prenyltransferase</fullName>
    </submittedName>
</protein>
<evidence type="ECO:0000256" key="6">
    <source>
        <dbReference type="ARBA" id="ARBA00022692"/>
    </source>
</evidence>
<keyword evidence="7 9" id="KW-1133">Transmembrane helix</keyword>
<dbReference type="Proteomes" id="UP000800039">
    <property type="component" value="Unassembled WGS sequence"/>
</dbReference>
<dbReference type="PANTHER" id="PTHR11048:SF28">
    <property type="entry name" value="4-HYDROXYBENZOATE POLYPRENYLTRANSFERASE, MITOCHONDRIAL"/>
    <property type="match status" value="1"/>
</dbReference>
<accession>A0A9P4GIM4</accession>
<dbReference type="PANTHER" id="PTHR11048">
    <property type="entry name" value="PRENYLTRANSFERASES"/>
    <property type="match status" value="1"/>
</dbReference>
<comment type="subcellular location">
    <subcellularLocation>
        <location evidence="2">Membrane</location>
        <topology evidence="2">Multi-pass membrane protein</topology>
    </subcellularLocation>
</comment>
<dbReference type="InterPro" id="IPR044878">
    <property type="entry name" value="UbiA_sf"/>
</dbReference>
<feature type="transmembrane region" description="Helical" evidence="9">
    <location>
        <begin position="241"/>
        <end position="261"/>
    </location>
</feature>
<evidence type="ECO:0000256" key="4">
    <source>
        <dbReference type="ARBA" id="ARBA00005985"/>
    </source>
</evidence>
<gene>
    <name evidence="10" type="ORF">K460DRAFT_425483</name>
</gene>
<dbReference type="GO" id="GO:0016765">
    <property type="term" value="F:transferase activity, transferring alkyl or aryl (other than methyl) groups"/>
    <property type="evidence" value="ECO:0007669"/>
    <property type="project" value="InterPro"/>
</dbReference>
<comment type="caution">
    <text evidence="10">The sequence shown here is derived from an EMBL/GenBank/DDBJ whole genome shotgun (WGS) entry which is preliminary data.</text>
</comment>
<dbReference type="Gene3D" id="1.20.120.1780">
    <property type="entry name" value="UbiA prenyltransferase"/>
    <property type="match status" value="1"/>
</dbReference>
<evidence type="ECO:0000256" key="7">
    <source>
        <dbReference type="ARBA" id="ARBA00022989"/>
    </source>
</evidence>
<keyword evidence="8 9" id="KW-0472">Membrane</keyword>
<dbReference type="Gene3D" id="1.10.357.140">
    <property type="entry name" value="UbiA prenyltransferase"/>
    <property type="match status" value="1"/>
</dbReference>
<proteinExistence type="inferred from homology"/>
<dbReference type="InterPro" id="IPR000537">
    <property type="entry name" value="UbiA_prenyltransferase"/>
</dbReference>
<dbReference type="RefSeq" id="XP_040789436.1">
    <property type="nucleotide sequence ID" value="XM_040938231.1"/>
</dbReference>